<feature type="coiled-coil region" evidence="1">
    <location>
        <begin position="79"/>
        <end position="141"/>
    </location>
</feature>
<keyword evidence="1" id="KW-0175">Coiled coil</keyword>
<evidence type="ECO:0000313" key="4">
    <source>
        <dbReference type="Proteomes" id="UP001163846"/>
    </source>
</evidence>
<comment type="caution">
    <text evidence="3">The sequence shown here is derived from an EMBL/GenBank/DDBJ whole genome shotgun (WGS) entry which is preliminary data.</text>
</comment>
<proteinExistence type="predicted"/>
<feature type="region of interest" description="Disordered" evidence="2">
    <location>
        <begin position="1"/>
        <end position="64"/>
    </location>
</feature>
<keyword evidence="4" id="KW-1185">Reference proteome</keyword>
<gene>
    <name evidence="3" type="ORF">F5878DRAFT_667378</name>
</gene>
<accession>A0AA38NVX2</accession>
<name>A0AA38NVX2_9AGAR</name>
<evidence type="ECO:0000313" key="3">
    <source>
        <dbReference type="EMBL" id="KAJ3831605.1"/>
    </source>
</evidence>
<feature type="compositionally biased region" description="Low complexity" evidence="2">
    <location>
        <begin position="28"/>
        <end position="49"/>
    </location>
</feature>
<reference evidence="3" key="1">
    <citation type="submission" date="2022-08" db="EMBL/GenBank/DDBJ databases">
        <authorList>
            <consortium name="DOE Joint Genome Institute"/>
            <person name="Min B."/>
            <person name="Riley R."/>
            <person name="Sierra-Patev S."/>
            <person name="Naranjo-Ortiz M."/>
            <person name="Looney B."/>
            <person name="Konkel Z."/>
            <person name="Slot J.C."/>
            <person name="Sakamoto Y."/>
            <person name="Steenwyk J.L."/>
            <person name="Rokas A."/>
            <person name="Carro J."/>
            <person name="Camarero S."/>
            <person name="Ferreira P."/>
            <person name="Molpeceres G."/>
            <person name="Ruiz-Duenas F.J."/>
            <person name="Serrano A."/>
            <person name="Henrissat B."/>
            <person name="Drula E."/>
            <person name="Hughes K.W."/>
            <person name="Mata J.L."/>
            <person name="Ishikawa N.K."/>
            <person name="Vargas-Isla R."/>
            <person name="Ushijima S."/>
            <person name="Smith C.A."/>
            <person name="Ahrendt S."/>
            <person name="Andreopoulos W."/>
            <person name="He G."/>
            <person name="Labutti K."/>
            <person name="Lipzen A."/>
            <person name="Ng V."/>
            <person name="Sandor L."/>
            <person name="Barry K."/>
            <person name="Martinez A.T."/>
            <person name="Xiao Y."/>
            <person name="Gibbons J.G."/>
            <person name="Terashima K."/>
            <person name="Hibbett D.S."/>
            <person name="Grigoriev I.V."/>
        </authorList>
    </citation>
    <scope>NUCLEOTIDE SEQUENCE</scope>
    <source>
        <strain evidence="3">TFB9207</strain>
    </source>
</reference>
<protein>
    <submittedName>
        <fullName evidence="3">Uncharacterized protein</fullName>
    </submittedName>
</protein>
<evidence type="ECO:0000256" key="2">
    <source>
        <dbReference type="SAM" id="MobiDB-lite"/>
    </source>
</evidence>
<organism evidence="3 4">
    <name type="scientific">Lentinula raphanica</name>
    <dbReference type="NCBI Taxonomy" id="153919"/>
    <lineage>
        <taxon>Eukaryota</taxon>
        <taxon>Fungi</taxon>
        <taxon>Dikarya</taxon>
        <taxon>Basidiomycota</taxon>
        <taxon>Agaricomycotina</taxon>
        <taxon>Agaricomycetes</taxon>
        <taxon>Agaricomycetidae</taxon>
        <taxon>Agaricales</taxon>
        <taxon>Marasmiineae</taxon>
        <taxon>Omphalotaceae</taxon>
        <taxon>Lentinula</taxon>
    </lineage>
</organism>
<evidence type="ECO:0000256" key="1">
    <source>
        <dbReference type="SAM" id="Coils"/>
    </source>
</evidence>
<sequence length="211" mass="24638">MPRPPNSIGFSGHKRKRKSHEERHQQTASASASAAHWTSQDYSSDSSLSPDKENSSPIRLLQSEKTAYQKKFYNSQKKVKQWEDKHRTVSAEKEMLEAELEEKDEKIETLVREAEYERQRADELHLDKARYQRENHALREKIRCVPQRLETAMKRVRRMPGVMDMKETTVHLKKKGVITDNIRSMLCDLVALDNVPSQNVVDAHQEKYSHL</sequence>
<dbReference type="AlphaFoldDB" id="A0AA38NVX2"/>
<dbReference type="Proteomes" id="UP001163846">
    <property type="component" value="Unassembled WGS sequence"/>
</dbReference>
<dbReference type="EMBL" id="MU807348">
    <property type="protein sequence ID" value="KAJ3831605.1"/>
    <property type="molecule type" value="Genomic_DNA"/>
</dbReference>